<evidence type="ECO:0000313" key="2">
    <source>
        <dbReference type="EMBL" id="CBK40153.1"/>
    </source>
</evidence>
<dbReference type="Proteomes" id="UP000001660">
    <property type="component" value="Chromosome"/>
</dbReference>
<organism evidence="2 3">
    <name type="scientific">Nitrospira defluvii</name>
    <dbReference type="NCBI Taxonomy" id="330214"/>
    <lineage>
        <taxon>Bacteria</taxon>
        <taxon>Pseudomonadati</taxon>
        <taxon>Nitrospirota</taxon>
        <taxon>Nitrospiria</taxon>
        <taxon>Nitrospirales</taxon>
        <taxon>Nitrospiraceae</taxon>
        <taxon>Nitrospira</taxon>
    </lineage>
</organism>
<feature type="region of interest" description="Disordered" evidence="1">
    <location>
        <begin position="224"/>
        <end position="259"/>
    </location>
</feature>
<protein>
    <submittedName>
        <fullName evidence="2">Uncharacterized protein</fullName>
    </submittedName>
</protein>
<dbReference type="HOGENOM" id="CLU_945574_0_0_0"/>
<gene>
    <name evidence="2" type="ORF">NIDE0374</name>
</gene>
<accession>D8PA94</accession>
<evidence type="ECO:0000313" key="3">
    <source>
        <dbReference type="Proteomes" id="UP000001660"/>
    </source>
</evidence>
<proteinExistence type="predicted"/>
<reference evidence="2 3" key="1">
    <citation type="journal article" date="2010" name="Proc. Natl. Acad. Sci. U.S.A.">
        <title>A Nitrospira metagenome illuminates the physiology and evolution of globally important nitrite-oxidizing bacteria.</title>
        <authorList>
            <person name="Lucker S."/>
            <person name="Wagner M."/>
            <person name="Maixner F."/>
            <person name="Pelletier E."/>
            <person name="Koch H."/>
            <person name="Vacherie B."/>
            <person name="Rattei T."/>
            <person name="Sinninghe Damste J."/>
            <person name="Spieck E."/>
            <person name="Le Paslier D."/>
            <person name="Daims H."/>
        </authorList>
    </citation>
    <scope>NUCLEOTIDE SEQUENCE [LARGE SCALE GENOMIC DNA]</scope>
</reference>
<dbReference type="EMBL" id="FP929003">
    <property type="protein sequence ID" value="CBK40153.1"/>
    <property type="molecule type" value="Genomic_DNA"/>
</dbReference>
<evidence type="ECO:0000256" key="1">
    <source>
        <dbReference type="SAM" id="MobiDB-lite"/>
    </source>
</evidence>
<sequence>MLRTTSLNSCFLGLAILFCLGCAGPILTSRVIEQDSSWFVRLDSFLDAGSASPRYDHPSVWRDEELSAILSRLILQERVGLMDNARPPRSVFSLEEINLLVPTVRKSFQEATPHEWIVFTLAGQQGTGRETTSGGMFVEEGKLHLVIANHRLPLPANSQELAHVRANPLYSVQGSGGVLSFDSPRYVIATKANWSGGHRASASEVILDHAEFLSSLHRTGSALTSLPAGGSPGSVAATESDIRRPGPSSSGQVESEGNVYRLREEIERLKQQLAEKDAELDRLKRREIRSIPTP</sequence>
<name>D8PA94_9BACT</name>
<dbReference type="AlphaFoldDB" id="D8PA94"/>
<keyword evidence="3" id="KW-1185">Reference proteome</keyword>
<dbReference type="KEGG" id="nde:NIDE0374"/>